<comment type="caution">
    <text evidence="1">The sequence shown here is derived from an EMBL/GenBank/DDBJ whole genome shotgun (WGS) entry which is preliminary data.</text>
</comment>
<name>A0ABT2BNZ8_9BURK</name>
<organism evidence="1 2">
    <name type="scientific">Massilia solisilvae</name>
    <dbReference type="NCBI Taxonomy" id="1811225"/>
    <lineage>
        <taxon>Bacteria</taxon>
        <taxon>Pseudomonadati</taxon>
        <taxon>Pseudomonadota</taxon>
        <taxon>Betaproteobacteria</taxon>
        <taxon>Burkholderiales</taxon>
        <taxon>Oxalobacteraceae</taxon>
        <taxon>Telluria group</taxon>
        <taxon>Massilia</taxon>
    </lineage>
</organism>
<protein>
    <submittedName>
        <fullName evidence="1">Uncharacterized protein</fullName>
    </submittedName>
</protein>
<evidence type="ECO:0000313" key="2">
    <source>
        <dbReference type="Proteomes" id="UP001205861"/>
    </source>
</evidence>
<dbReference type="Proteomes" id="UP001205861">
    <property type="component" value="Unassembled WGS sequence"/>
</dbReference>
<reference evidence="1 2" key="1">
    <citation type="submission" date="2022-08" db="EMBL/GenBank/DDBJ databases">
        <title>Reclassification of Massilia species as members of the genera Telluria, Duganella, Pseudoduganella, Mokoshia gen. nov. and Zemynaea gen. nov. using orthogonal and non-orthogonal genome-based approaches.</title>
        <authorList>
            <person name="Bowman J.P."/>
        </authorList>
    </citation>
    <scope>NUCLEOTIDE SEQUENCE [LARGE SCALE GENOMIC DNA]</scope>
    <source>
        <strain evidence="1 2">JCM 31607</strain>
    </source>
</reference>
<evidence type="ECO:0000313" key="1">
    <source>
        <dbReference type="EMBL" id="MCS0610240.1"/>
    </source>
</evidence>
<accession>A0ABT2BNZ8</accession>
<proteinExistence type="predicted"/>
<gene>
    <name evidence="1" type="ORF">NX773_18895</name>
</gene>
<dbReference type="RefSeq" id="WP_258857841.1">
    <property type="nucleotide sequence ID" value="NZ_JANUGV010000006.1"/>
</dbReference>
<sequence>MSFLLRCEIFYALPGVTYAQRLGGIQHIVGLAQIKYQPVDNKGKIALEFAHGKIQS</sequence>
<dbReference type="EMBL" id="JANUGV010000006">
    <property type="protein sequence ID" value="MCS0610240.1"/>
    <property type="molecule type" value="Genomic_DNA"/>
</dbReference>
<keyword evidence="2" id="KW-1185">Reference proteome</keyword>